<dbReference type="RefSeq" id="WP_162389425.1">
    <property type="nucleotide sequence ID" value="NZ_CP045997.1"/>
</dbReference>
<sequence length="239" mass="26880">MKLFLSITLSLLFMGSELFGQQKRFSFGVKAGVNFSNAKEFTNDYTHGGNPKAKWGYQVGFSTDYSVTNSVYFQSGLSLTTKGTRHQGAEIWIGSTTPPTTFWESTTNQVYLQLPLLLGYKINLSNLAKMRVNAGPYIAYGIGGKEIIKEKTIPASVRDDKRFTSDTFGKDYRRYSPYNLKRQDYGISLGLGIDYKKVVLSFDYQVGLLNVAEANERDTAPLPVDYRNRNLSLIVGYIF</sequence>
<accession>A0A6P1W4U2</accession>
<dbReference type="Proteomes" id="UP000464577">
    <property type="component" value="Chromosome"/>
</dbReference>
<dbReference type="Pfam" id="PF13568">
    <property type="entry name" value="OMP_b-brl_2"/>
    <property type="match status" value="1"/>
</dbReference>
<gene>
    <name evidence="2" type="ORF">GJR95_30210</name>
</gene>
<evidence type="ECO:0000313" key="3">
    <source>
        <dbReference type="Proteomes" id="UP000464577"/>
    </source>
</evidence>
<keyword evidence="3" id="KW-1185">Reference proteome</keyword>
<feature type="domain" description="Outer membrane protein beta-barrel" evidence="1">
    <location>
        <begin position="20"/>
        <end position="211"/>
    </location>
</feature>
<dbReference type="AlphaFoldDB" id="A0A6P1W4U2"/>
<evidence type="ECO:0000259" key="1">
    <source>
        <dbReference type="Pfam" id="PF13568"/>
    </source>
</evidence>
<dbReference type="EMBL" id="CP045997">
    <property type="protein sequence ID" value="QHV99019.1"/>
    <property type="molecule type" value="Genomic_DNA"/>
</dbReference>
<dbReference type="KEGG" id="senf:GJR95_30210"/>
<proteinExistence type="predicted"/>
<evidence type="ECO:0000313" key="2">
    <source>
        <dbReference type="EMBL" id="QHV99019.1"/>
    </source>
</evidence>
<reference evidence="2 3" key="1">
    <citation type="submission" date="2019-11" db="EMBL/GenBank/DDBJ databases">
        <title>Spirosoma endbachense sp. nov., isolated from a natural salt meadow.</title>
        <authorList>
            <person name="Rojas J."/>
            <person name="Ambika Manirajan B."/>
            <person name="Ratering S."/>
            <person name="Suarez C."/>
            <person name="Geissler-Plaum R."/>
            <person name="Schnell S."/>
        </authorList>
    </citation>
    <scope>NUCLEOTIDE SEQUENCE [LARGE SCALE GENOMIC DNA]</scope>
    <source>
        <strain evidence="2 3">I-24</strain>
    </source>
</reference>
<organism evidence="2 3">
    <name type="scientific">Spirosoma endbachense</name>
    <dbReference type="NCBI Taxonomy" id="2666025"/>
    <lineage>
        <taxon>Bacteria</taxon>
        <taxon>Pseudomonadati</taxon>
        <taxon>Bacteroidota</taxon>
        <taxon>Cytophagia</taxon>
        <taxon>Cytophagales</taxon>
        <taxon>Cytophagaceae</taxon>
        <taxon>Spirosoma</taxon>
    </lineage>
</organism>
<protein>
    <submittedName>
        <fullName evidence="2">Outer membrane beta-barrel protein</fullName>
    </submittedName>
</protein>
<name>A0A6P1W4U2_9BACT</name>
<dbReference type="InterPro" id="IPR025665">
    <property type="entry name" value="Beta-barrel_OMP_2"/>
</dbReference>